<dbReference type="EMBL" id="QHJG01000008">
    <property type="protein sequence ID" value="PWY56505.1"/>
    <property type="molecule type" value="Genomic_DNA"/>
</dbReference>
<evidence type="ECO:0000313" key="4">
    <source>
        <dbReference type="EMBL" id="PWY56505.1"/>
    </source>
</evidence>
<dbReference type="EMBL" id="QHJG01000003">
    <property type="protein sequence ID" value="PWY57138.1"/>
    <property type="molecule type" value="Genomic_DNA"/>
</dbReference>
<dbReference type="InterPro" id="IPR001279">
    <property type="entry name" value="Metallo-B-lactamas"/>
</dbReference>
<dbReference type="Proteomes" id="UP000287374">
    <property type="component" value="Unassembled WGS sequence"/>
</dbReference>
<dbReference type="Proteomes" id="UP000247152">
    <property type="component" value="Unassembled WGS sequence"/>
</dbReference>
<proteinExistence type="predicted"/>
<accession>A0A317U7H3</accession>
<dbReference type="EMBL" id="RZGX01000004">
    <property type="protein sequence ID" value="RUR25022.1"/>
    <property type="molecule type" value="Genomic_DNA"/>
</dbReference>
<keyword evidence="1 5" id="KW-0378">Hydrolase</keyword>
<feature type="signal peptide" evidence="2">
    <location>
        <begin position="1"/>
        <end position="22"/>
    </location>
</feature>
<reference evidence="5 7" key="1">
    <citation type="submission" date="2018-05" db="EMBL/GenBank/DDBJ databases">
        <title>Legionella qingyii sp.nov., whole genome shotgun sequence.</title>
        <authorList>
            <person name="Wu H."/>
            <person name="Zhu Q."/>
            <person name="Hu C."/>
        </authorList>
    </citation>
    <scope>NUCLEOTIDE SEQUENCE [LARGE SCALE GENOMIC DNA]</scope>
    <source>
        <strain evidence="5 7">HEB18</strain>
    </source>
</reference>
<dbReference type="Gene3D" id="3.60.15.10">
    <property type="entry name" value="Ribonuclease Z/Hydroxyacylglutathione hydrolase-like"/>
    <property type="match status" value="1"/>
</dbReference>
<gene>
    <name evidence="5" type="ORF">DGG96_02180</name>
    <name evidence="4" type="ORF">DGG96_07010</name>
    <name evidence="6" type="ORF">ELY20_04495</name>
</gene>
<feature type="domain" description="Metallo-beta-lactamase" evidence="3">
    <location>
        <begin position="73"/>
        <end position="295"/>
    </location>
</feature>
<evidence type="ECO:0000256" key="1">
    <source>
        <dbReference type="ARBA" id="ARBA00022801"/>
    </source>
</evidence>
<reference evidence="6 8" key="2">
    <citation type="submission" date="2018-12" db="EMBL/GenBank/DDBJ databases">
        <title>Legionella sp,whole genome shotgun sequence.</title>
        <authorList>
            <person name="Wu H."/>
        </authorList>
    </citation>
    <scope>NUCLEOTIDE SEQUENCE [LARGE SCALE GENOMIC DNA]</scope>
    <source>
        <strain evidence="6">Km489</strain>
        <strain evidence="8">km489</strain>
    </source>
</reference>
<keyword evidence="8" id="KW-1185">Reference proteome</keyword>
<dbReference type="Pfam" id="PF12706">
    <property type="entry name" value="Lactamase_B_2"/>
    <property type="match status" value="1"/>
</dbReference>
<dbReference type="SUPFAM" id="SSF56281">
    <property type="entry name" value="Metallo-hydrolase/oxidoreductase"/>
    <property type="match status" value="1"/>
</dbReference>
<dbReference type="InterPro" id="IPR044094">
    <property type="entry name" value="AtsA-like_MBL-fold"/>
</dbReference>
<organism evidence="5 7">
    <name type="scientific">Legionella qingyii</name>
    <dbReference type="NCBI Taxonomy" id="2184757"/>
    <lineage>
        <taxon>Bacteria</taxon>
        <taxon>Pseudomonadati</taxon>
        <taxon>Pseudomonadota</taxon>
        <taxon>Gammaproteobacteria</taxon>
        <taxon>Legionellales</taxon>
        <taxon>Legionellaceae</taxon>
        <taxon>Legionella</taxon>
    </lineage>
</organism>
<evidence type="ECO:0000256" key="2">
    <source>
        <dbReference type="SAM" id="SignalP"/>
    </source>
</evidence>
<sequence>MPIKCLKTFSLVLFAYASHSFAALYLENPIQKNLLTDGKMHLYLCGTGDPEVTMQEIRKPACLALIANKQFMLFDAGEGAIQTLASMGLPYPTIHNVFITHWHSDHFSGLGQVINATWNNGRNEPINIYGPYGVKQVVKGLAKAYQLDVMFRASNSQGRLDPQMGFGLPKLVDAVKQDKIVYDTSDIKITAFPVSHEPVYPALGYVVHYKGCKIVISGDTKVTPTLATHAKNADLLINEVLSNPLNQAIYQQAIVKGDTLDAAFSLETKNYHSDSLELAKMAQQAKVKHLVLTHFVPAIPTTSSVTQAFVRGMSTYYTGLMTISADKDEITIESTGAGNCQIQYKPAQQPVSQVHKIN</sequence>
<dbReference type="AlphaFoldDB" id="A0A317U7H3"/>
<name>A0A317U7H3_9GAMM</name>
<dbReference type="OrthoDB" id="9803916at2"/>
<evidence type="ECO:0000313" key="7">
    <source>
        <dbReference type="Proteomes" id="UP000247152"/>
    </source>
</evidence>
<dbReference type="CDD" id="cd07719">
    <property type="entry name" value="arylsulfatase_AtsA-like_MBL-fold"/>
    <property type="match status" value="1"/>
</dbReference>
<dbReference type="RefSeq" id="WP_110141385.1">
    <property type="nucleotide sequence ID" value="NZ_QHJG01000003.1"/>
</dbReference>
<evidence type="ECO:0000259" key="3">
    <source>
        <dbReference type="Pfam" id="PF12706"/>
    </source>
</evidence>
<dbReference type="PANTHER" id="PTHR46018">
    <property type="entry name" value="ZINC PHOSPHODIESTERASE ELAC PROTEIN 1"/>
    <property type="match status" value="1"/>
</dbReference>
<evidence type="ECO:0000313" key="5">
    <source>
        <dbReference type="EMBL" id="PWY57138.1"/>
    </source>
</evidence>
<dbReference type="GO" id="GO:0042781">
    <property type="term" value="F:3'-tRNA processing endoribonuclease activity"/>
    <property type="evidence" value="ECO:0007669"/>
    <property type="project" value="TreeGrafter"/>
</dbReference>
<evidence type="ECO:0000313" key="8">
    <source>
        <dbReference type="Proteomes" id="UP000287374"/>
    </source>
</evidence>
<comment type="caution">
    <text evidence="5">The sequence shown here is derived from an EMBL/GenBank/DDBJ whole genome shotgun (WGS) entry which is preliminary data.</text>
</comment>
<dbReference type="PANTHER" id="PTHR46018:SF2">
    <property type="entry name" value="ZINC PHOSPHODIESTERASE ELAC PROTEIN 1"/>
    <property type="match status" value="1"/>
</dbReference>
<protein>
    <submittedName>
        <fullName evidence="5">MBL fold metallo-hydrolase</fullName>
    </submittedName>
</protein>
<evidence type="ECO:0000313" key="6">
    <source>
        <dbReference type="EMBL" id="RUR25022.1"/>
    </source>
</evidence>
<feature type="chain" id="PRO_5044583843" evidence="2">
    <location>
        <begin position="23"/>
        <end position="358"/>
    </location>
</feature>
<keyword evidence="2" id="KW-0732">Signal</keyword>
<dbReference type="InterPro" id="IPR036866">
    <property type="entry name" value="RibonucZ/Hydroxyglut_hydro"/>
</dbReference>